<gene>
    <name evidence="3" type="ORF">DQQ10_24365</name>
</gene>
<reference evidence="3 4" key="1">
    <citation type="submission" date="2018-06" db="EMBL/GenBank/DDBJ databases">
        <title>Chryseolinea flavus sp. nov., a member of the phylum Bacteroidetes isolated from soil.</title>
        <authorList>
            <person name="Li Y."/>
            <person name="Wang J."/>
        </authorList>
    </citation>
    <scope>NUCLEOTIDE SEQUENCE [LARGE SCALE GENOMIC DNA]</scope>
    <source>
        <strain evidence="3 4">SDU1-6</strain>
    </source>
</reference>
<comment type="caution">
    <text evidence="3">The sequence shown here is derived from an EMBL/GenBank/DDBJ whole genome shotgun (WGS) entry which is preliminary data.</text>
</comment>
<keyword evidence="1" id="KW-0328">Glycosyltransferase</keyword>
<dbReference type="SUPFAM" id="SSF53756">
    <property type="entry name" value="UDP-Glycosyltransferase/glycogen phosphorylase"/>
    <property type="match status" value="1"/>
</dbReference>
<dbReference type="Pfam" id="PF00201">
    <property type="entry name" value="UDPGT"/>
    <property type="match status" value="1"/>
</dbReference>
<dbReference type="GO" id="GO:0008194">
    <property type="term" value="F:UDP-glycosyltransferase activity"/>
    <property type="evidence" value="ECO:0007669"/>
    <property type="project" value="InterPro"/>
</dbReference>
<dbReference type="Gene3D" id="3.40.50.2000">
    <property type="entry name" value="Glycogen Phosphorylase B"/>
    <property type="match status" value="2"/>
</dbReference>
<protein>
    <recommendedName>
        <fullName evidence="5">Glycosyl transferase family 28 C-terminal domain-containing protein</fullName>
    </recommendedName>
</protein>
<dbReference type="RefSeq" id="WP_112749554.1">
    <property type="nucleotide sequence ID" value="NZ_QMFY01000019.1"/>
</dbReference>
<dbReference type="Proteomes" id="UP000251889">
    <property type="component" value="Unassembled WGS sequence"/>
</dbReference>
<keyword evidence="4" id="KW-1185">Reference proteome</keyword>
<name>A0A364XVB4_9BACT</name>
<keyword evidence="2" id="KW-0808">Transferase</keyword>
<evidence type="ECO:0008006" key="5">
    <source>
        <dbReference type="Google" id="ProtNLM"/>
    </source>
</evidence>
<organism evidence="3 4">
    <name type="scientific">Pseudochryseolinea flava</name>
    <dbReference type="NCBI Taxonomy" id="2059302"/>
    <lineage>
        <taxon>Bacteria</taxon>
        <taxon>Pseudomonadati</taxon>
        <taxon>Bacteroidota</taxon>
        <taxon>Cytophagia</taxon>
        <taxon>Cytophagales</taxon>
        <taxon>Fulvivirgaceae</taxon>
        <taxon>Pseudochryseolinea</taxon>
    </lineage>
</organism>
<dbReference type="InterPro" id="IPR002213">
    <property type="entry name" value="UDP_glucos_trans"/>
</dbReference>
<evidence type="ECO:0000256" key="1">
    <source>
        <dbReference type="ARBA" id="ARBA00022676"/>
    </source>
</evidence>
<dbReference type="OrthoDB" id="9805366at2"/>
<proteinExistence type="predicted"/>
<dbReference type="PANTHER" id="PTHR48043:SF145">
    <property type="entry name" value="FI06409P-RELATED"/>
    <property type="match status" value="1"/>
</dbReference>
<evidence type="ECO:0000256" key="2">
    <source>
        <dbReference type="ARBA" id="ARBA00022679"/>
    </source>
</evidence>
<sequence length="457" mass="52760">MSKKENLLFLVYHGTGHFNACFHAAKILATHVNIFFAGVPFFQQYVTSQGFDYIPLKTLPFGLGLEQWRNEVFKKKPIYINTVKDRWRDTLYRERENELVEILERIKPTHVLLDAQQSSDFIAIYRKVIDDNIKIALIHTMLPLRLVKGLPPMNSLALPGEAKAITKSHRAIRFRNFLKRITQYLRFGITDNGIIARRIRRNNVPLVYFKDSDSSFHLTISGLREFIFAPQAFEFNETPMNSHQHYCGTFVDYTRVENKNQEFLIHRDAIFGRATAQERKVIYCSFGTRASQYHNEIIALVNHIIAATAKLKCILLCAVDVDHTMIPTKQYTHVYLYKQLAQIEILKHADLFINHGGLNSIKEAIDHGVPMLVYPIDKKTDPLGNSSRVVYHKLGLRGDLSDRVEDIEQKIHALLSDNSFKKNFARFTVSQKEKDEEFLSLILSMVSLRDQAFTGSR</sequence>
<dbReference type="EMBL" id="QMFY01000019">
    <property type="protein sequence ID" value="RAV98287.1"/>
    <property type="molecule type" value="Genomic_DNA"/>
</dbReference>
<evidence type="ECO:0000313" key="4">
    <source>
        <dbReference type="Proteomes" id="UP000251889"/>
    </source>
</evidence>
<evidence type="ECO:0000313" key="3">
    <source>
        <dbReference type="EMBL" id="RAV98287.1"/>
    </source>
</evidence>
<dbReference type="InterPro" id="IPR050271">
    <property type="entry name" value="UDP-glycosyltransferase"/>
</dbReference>
<accession>A0A364XVB4</accession>
<dbReference type="PANTHER" id="PTHR48043">
    <property type="entry name" value="EG:EG0003.4 PROTEIN-RELATED"/>
    <property type="match status" value="1"/>
</dbReference>
<dbReference type="CDD" id="cd03784">
    <property type="entry name" value="GT1_Gtf-like"/>
    <property type="match status" value="1"/>
</dbReference>
<dbReference type="AlphaFoldDB" id="A0A364XVB4"/>